<reference evidence="1" key="1">
    <citation type="submission" date="2020-05" db="EMBL/GenBank/DDBJ databases">
        <title>Large-scale comparative analyses of tick genomes elucidate their genetic diversity and vector capacities.</title>
        <authorList>
            <person name="Jia N."/>
            <person name="Wang J."/>
            <person name="Shi W."/>
            <person name="Du L."/>
            <person name="Sun Y."/>
            <person name="Zhan W."/>
            <person name="Jiang J."/>
            <person name="Wang Q."/>
            <person name="Zhang B."/>
            <person name="Ji P."/>
            <person name="Sakyi L.B."/>
            <person name="Cui X."/>
            <person name="Yuan T."/>
            <person name="Jiang B."/>
            <person name="Yang W."/>
            <person name="Lam T.T.-Y."/>
            <person name="Chang Q."/>
            <person name="Ding S."/>
            <person name="Wang X."/>
            <person name="Zhu J."/>
            <person name="Ruan X."/>
            <person name="Zhao L."/>
            <person name="Wei J."/>
            <person name="Que T."/>
            <person name="Du C."/>
            <person name="Cheng J."/>
            <person name="Dai P."/>
            <person name="Han X."/>
            <person name="Huang E."/>
            <person name="Gao Y."/>
            <person name="Liu J."/>
            <person name="Shao H."/>
            <person name="Ye R."/>
            <person name="Li L."/>
            <person name="Wei W."/>
            <person name="Wang X."/>
            <person name="Wang C."/>
            <person name="Yang T."/>
            <person name="Huo Q."/>
            <person name="Li W."/>
            <person name="Guo W."/>
            <person name="Chen H."/>
            <person name="Zhou L."/>
            <person name="Ni X."/>
            <person name="Tian J."/>
            <person name="Zhou Y."/>
            <person name="Sheng Y."/>
            <person name="Liu T."/>
            <person name="Pan Y."/>
            <person name="Xia L."/>
            <person name="Li J."/>
            <person name="Zhao F."/>
            <person name="Cao W."/>
        </authorList>
    </citation>
    <scope>NUCLEOTIDE SEQUENCE</scope>
    <source>
        <strain evidence="1">Hyas-2018</strain>
    </source>
</reference>
<dbReference type="EMBL" id="CM023489">
    <property type="protein sequence ID" value="KAH6921805.1"/>
    <property type="molecule type" value="Genomic_DNA"/>
</dbReference>
<name>A0ACB7RHT2_HYAAI</name>
<organism evidence="1 2">
    <name type="scientific">Hyalomma asiaticum</name>
    <name type="common">Tick</name>
    <dbReference type="NCBI Taxonomy" id="266040"/>
    <lineage>
        <taxon>Eukaryota</taxon>
        <taxon>Metazoa</taxon>
        <taxon>Ecdysozoa</taxon>
        <taxon>Arthropoda</taxon>
        <taxon>Chelicerata</taxon>
        <taxon>Arachnida</taxon>
        <taxon>Acari</taxon>
        <taxon>Parasitiformes</taxon>
        <taxon>Ixodida</taxon>
        <taxon>Ixodoidea</taxon>
        <taxon>Ixodidae</taxon>
        <taxon>Hyalomminae</taxon>
        <taxon>Hyalomma</taxon>
    </lineage>
</organism>
<proteinExistence type="predicted"/>
<evidence type="ECO:0000313" key="2">
    <source>
        <dbReference type="Proteomes" id="UP000821845"/>
    </source>
</evidence>
<accession>A0ACB7RHT2</accession>
<protein>
    <submittedName>
        <fullName evidence="1">Uncharacterized protein</fullName>
    </submittedName>
</protein>
<evidence type="ECO:0000313" key="1">
    <source>
        <dbReference type="EMBL" id="KAH6921805.1"/>
    </source>
</evidence>
<dbReference type="Proteomes" id="UP000821845">
    <property type="component" value="Chromosome 9"/>
</dbReference>
<gene>
    <name evidence="1" type="ORF">HPB50_005004</name>
</gene>
<comment type="caution">
    <text evidence="1">The sequence shown here is derived from an EMBL/GenBank/DDBJ whole genome shotgun (WGS) entry which is preliminary data.</text>
</comment>
<keyword evidence="2" id="KW-1185">Reference proteome</keyword>
<sequence length="409" mass="47095">MALCGIVWFRLLVAGRRCLHHIPASFHAERLLNSFTVSALRWCDAREPCPASRLPRLAPLCTRASPQEEHHDLFSLLSFDSESDYRAWKRDHKDMLLGTSADKLASTCRWLLGKNLEAKALRRHPAILKVSVVTLQRRMTIIRKEKKSTELSSEAVLALLFCPESLLSSVSENGGVCVTLRDRVLLLREELSLTKLECLTMISRVPCLLRHGPELVKRKLTILKEGGISKEALFKDPWVFRSSETLMAKRVELCKKLGIPIRTWMLRCPENVLQRHVQLWRASRRVLGTHSDTPDYLAERLHCTRLEELVRRHPRLLSIRPPKLKEVLDLLFKSGYTAEQVCQYPRVLSASASRLRLRLQRLSTREAPLPSLYTLLLPEKDFERTCGRFFDDYPHKPGQSQPLECRMVE</sequence>